<dbReference type="InterPro" id="IPR002881">
    <property type="entry name" value="DUF58"/>
</dbReference>
<feature type="domain" description="VWFA" evidence="1">
    <location>
        <begin position="90"/>
        <end position="254"/>
    </location>
</feature>
<dbReference type="EMBL" id="JAOTPL010000020">
    <property type="protein sequence ID" value="MCU7695196.1"/>
    <property type="molecule type" value="Genomic_DNA"/>
</dbReference>
<keyword evidence="3" id="KW-1185">Reference proteome</keyword>
<dbReference type="SUPFAM" id="SSF53300">
    <property type="entry name" value="vWA-like"/>
    <property type="match status" value="1"/>
</dbReference>
<gene>
    <name evidence="2" type="ORF">OD355_11765</name>
</gene>
<evidence type="ECO:0000313" key="3">
    <source>
        <dbReference type="Proteomes" id="UP001209317"/>
    </source>
</evidence>
<dbReference type="InterPro" id="IPR002035">
    <property type="entry name" value="VWF_A"/>
</dbReference>
<reference evidence="2" key="1">
    <citation type="submission" date="2022-10" db="EMBL/GenBank/DDBJ databases">
        <authorList>
            <person name="Kim H.S."/>
            <person name="Kim J.-S."/>
            <person name="Suh M.K."/>
            <person name="Eom M.K."/>
            <person name="Lee J.-S."/>
        </authorList>
    </citation>
    <scope>NUCLEOTIDE SEQUENCE</scope>
    <source>
        <strain evidence="2">LIP-5</strain>
    </source>
</reference>
<protein>
    <submittedName>
        <fullName evidence="2">DUF58 domain-containing protein</fullName>
    </submittedName>
</protein>
<dbReference type="Gene3D" id="3.40.50.410">
    <property type="entry name" value="von Willebrand factor, type A domain"/>
    <property type="match status" value="1"/>
</dbReference>
<dbReference type="CDD" id="cd00198">
    <property type="entry name" value="vWFA"/>
    <property type="match status" value="1"/>
</dbReference>
<evidence type="ECO:0000259" key="1">
    <source>
        <dbReference type="SMART" id="SM00327"/>
    </source>
</evidence>
<comment type="caution">
    <text evidence="2">The sequence shown here is derived from an EMBL/GenBank/DDBJ whole genome shotgun (WGS) entry which is preliminary data.</text>
</comment>
<dbReference type="SMART" id="SM00327">
    <property type="entry name" value="VWA"/>
    <property type="match status" value="1"/>
</dbReference>
<evidence type="ECO:0000313" key="2">
    <source>
        <dbReference type="EMBL" id="MCU7695196.1"/>
    </source>
</evidence>
<dbReference type="Proteomes" id="UP001209317">
    <property type="component" value="Unassembled WGS sequence"/>
</dbReference>
<dbReference type="PANTHER" id="PTHR33608:SF6">
    <property type="entry name" value="BLL2464 PROTEIN"/>
    <property type="match status" value="1"/>
</dbReference>
<proteinExistence type="predicted"/>
<sequence>MLFSKKNKEKEQPLTEEQELQKKVRQLEIRSKKLTNHIFTGEYHSAFRGRGMSFKEVREYEEGDDIRFIDWNVSARTNNTYSKLFEEEREISIFLMVDSSASNLFGTNGQSKKNLIAEICATLAFSAVKNNDKVGLLFFSDKIEKFIPSKKGREHGLFLLRELINFKPASAQTDIKSALEYVNNISKNKHKSIIFLLSDFVDERYLETLRVMAKKHEVIGIQVFDRYDSVLPDVGLLEIEDIETGQTMLIDTHSKFTQNSYGTQFQKISADAIENFRKAGAELLQVSTGEDFIKVLRTFFIKRSRVK</sequence>
<accession>A0AAE3IQB2</accession>
<name>A0AAE3IQB2_9BACT</name>
<dbReference type="RefSeq" id="WP_263038683.1">
    <property type="nucleotide sequence ID" value="NZ_JAOTPL010000020.1"/>
</dbReference>
<dbReference type="PANTHER" id="PTHR33608">
    <property type="entry name" value="BLL2464 PROTEIN"/>
    <property type="match status" value="1"/>
</dbReference>
<dbReference type="Pfam" id="PF01882">
    <property type="entry name" value="DUF58"/>
    <property type="match status" value="1"/>
</dbReference>
<dbReference type="InterPro" id="IPR036465">
    <property type="entry name" value="vWFA_dom_sf"/>
</dbReference>
<organism evidence="2 3">
    <name type="scientific">Haoranjiania flava</name>
    <dbReference type="NCBI Taxonomy" id="1856322"/>
    <lineage>
        <taxon>Bacteria</taxon>
        <taxon>Pseudomonadati</taxon>
        <taxon>Bacteroidota</taxon>
        <taxon>Chitinophagia</taxon>
        <taxon>Chitinophagales</taxon>
        <taxon>Chitinophagaceae</taxon>
        <taxon>Haoranjiania</taxon>
    </lineage>
</organism>
<dbReference type="AlphaFoldDB" id="A0AAE3IQB2"/>